<dbReference type="GO" id="GO:0005886">
    <property type="term" value="C:plasma membrane"/>
    <property type="evidence" value="ECO:0007669"/>
    <property type="project" value="UniProtKB-SubCell"/>
</dbReference>
<name>I7KI89_9CORY</name>
<evidence type="ECO:0000313" key="12">
    <source>
        <dbReference type="Proteomes" id="UP000011016"/>
    </source>
</evidence>
<reference evidence="10 11" key="2">
    <citation type="submission" date="2012-08" db="EMBL/GenBank/DDBJ databases">
        <title>The Genome Sequence of Turicella otitidis ATCC 51513.</title>
        <authorList>
            <consortium name="The Broad Institute Genome Sequencing Platform"/>
            <person name="Earl A."/>
            <person name="Ward D."/>
            <person name="Feldgarden M."/>
            <person name="Gevers D."/>
            <person name="Huys G."/>
            <person name="Walker B."/>
            <person name="Young S.K."/>
            <person name="Zeng Q."/>
            <person name="Gargeya S."/>
            <person name="Fitzgerald M."/>
            <person name="Haas B."/>
            <person name="Abouelleil A."/>
            <person name="Alvarado L."/>
            <person name="Arachchi H.M."/>
            <person name="Berlin A.M."/>
            <person name="Chapman S.B."/>
            <person name="Goldberg J."/>
            <person name="Griggs A."/>
            <person name="Gujja S."/>
            <person name="Hansen M."/>
            <person name="Howarth C."/>
            <person name="Imamovic A."/>
            <person name="Larimer J."/>
            <person name="McCowen C."/>
            <person name="Montmayeur A."/>
            <person name="Murphy C."/>
            <person name="Neiman D."/>
            <person name="Pearson M."/>
            <person name="Priest M."/>
            <person name="Roberts A."/>
            <person name="Saif S."/>
            <person name="Shea T."/>
            <person name="Sisk P."/>
            <person name="Sykes S."/>
            <person name="Wortman J."/>
            <person name="Nusbaum C."/>
            <person name="Birren B."/>
        </authorList>
    </citation>
    <scope>NUCLEOTIDE SEQUENCE [LARGE SCALE GENOMIC DNA]</scope>
    <source>
        <strain evidence="10 11">ATCC 51513</strain>
    </source>
</reference>
<feature type="transmembrane region" description="Helical" evidence="7">
    <location>
        <begin position="38"/>
        <end position="58"/>
    </location>
</feature>
<feature type="transmembrane region" description="Helical" evidence="7">
    <location>
        <begin position="70"/>
        <end position="94"/>
    </location>
</feature>
<dbReference type="AlphaFoldDB" id="I7KI89"/>
<comment type="subcellular location">
    <subcellularLocation>
        <location evidence="1">Cell membrane</location>
        <topology evidence="1">Multi-pass membrane protein</topology>
    </subcellularLocation>
</comment>
<dbReference type="STRING" id="29321.AAV33_03970"/>
<dbReference type="Proteomes" id="UP000011016">
    <property type="component" value="Unassembled WGS sequence"/>
</dbReference>
<dbReference type="Pfam" id="PF12823">
    <property type="entry name" value="DUF3817"/>
    <property type="match status" value="1"/>
</dbReference>
<dbReference type="PANTHER" id="PTHR40077">
    <property type="entry name" value="MEMBRANE PROTEIN-RELATED"/>
    <property type="match status" value="1"/>
</dbReference>
<feature type="domain" description="DUF3817" evidence="8">
    <location>
        <begin position="36"/>
        <end position="125"/>
    </location>
</feature>
<evidence type="ECO:0000313" key="10">
    <source>
        <dbReference type="EMBL" id="EJZ82494.1"/>
    </source>
</evidence>
<evidence type="ECO:0000256" key="1">
    <source>
        <dbReference type="ARBA" id="ARBA00004651"/>
    </source>
</evidence>
<evidence type="ECO:0000256" key="2">
    <source>
        <dbReference type="ARBA" id="ARBA00022475"/>
    </source>
</evidence>
<sequence>MTTRNEEPARRADRSPEDGGSQPIHPERKRRVRTALRLFSVAAWVTGTFLILLVVRMIAEYGFNVDMPSWATWVAILHGWFYMLFLLATINLGLKARWEPATWLVTAISGVVPVFSFVVEGWRRREVTRAFRLHER</sequence>
<dbReference type="InterPro" id="IPR023845">
    <property type="entry name" value="DUF3817_TM"/>
</dbReference>
<evidence type="ECO:0000256" key="3">
    <source>
        <dbReference type="ARBA" id="ARBA00022692"/>
    </source>
</evidence>
<dbReference type="Proteomes" id="UP000006078">
    <property type="component" value="Unassembled WGS sequence"/>
</dbReference>
<keyword evidence="11" id="KW-1185">Reference proteome</keyword>
<dbReference type="EMBL" id="AHAE01000031">
    <property type="protein sequence ID" value="EJZ82494.1"/>
    <property type="molecule type" value="Genomic_DNA"/>
</dbReference>
<evidence type="ECO:0000313" key="11">
    <source>
        <dbReference type="Proteomes" id="UP000006078"/>
    </source>
</evidence>
<proteinExistence type="predicted"/>
<gene>
    <name evidence="9" type="ORF">BN46_0026</name>
    <name evidence="10" type="ORF">HMPREF9719_00557</name>
</gene>
<protein>
    <submittedName>
        <fullName evidence="10">Integral membrane protein</fullName>
    </submittedName>
</protein>
<evidence type="ECO:0000259" key="8">
    <source>
        <dbReference type="Pfam" id="PF12823"/>
    </source>
</evidence>
<feature type="transmembrane region" description="Helical" evidence="7">
    <location>
        <begin position="101"/>
        <end position="119"/>
    </location>
</feature>
<dbReference type="HOGENOM" id="CLU_120964_1_2_11"/>
<comment type="caution">
    <text evidence="9">The sequence shown here is derived from an EMBL/GenBank/DDBJ whole genome shotgun (WGS) entry which is preliminary data.</text>
</comment>
<feature type="region of interest" description="Disordered" evidence="6">
    <location>
        <begin position="1"/>
        <end position="26"/>
    </location>
</feature>
<dbReference type="EMBL" id="CAJZ01000001">
    <property type="protein sequence ID" value="CCI82785.1"/>
    <property type="molecule type" value="Genomic_DNA"/>
</dbReference>
<evidence type="ECO:0000256" key="6">
    <source>
        <dbReference type="SAM" id="MobiDB-lite"/>
    </source>
</evidence>
<evidence type="ECO:0000256" key="5">
    <source>
        <dbReference type="ARBA" id="ARBA00023136"/>
    </source>
</evidence>
<dbReference type="PANTHER" id="PTHR40077:SF2">
    <property type="entry name" value="MEMBRANE PROTEIN"/>
    <property type="match status" value="1"/>
</dbReference>
<accession>I7KI89</accession>
<dbReference type="RefSeq" id="WP_004600447.1">
    <property type="nucleotide sequence ID" value="NZ_HF541865.1"/>
</dbReference>
<evidence type="ECO:0000256" key="4">
    <source>
        <dbReference type="ARBA" id="ARBA00022989"/>
    </source>
</evidence>
<dbReference type="NCBIfam" id="TIGR03954">
    <property type="entry name" value="integ_memb_HG"/>
    <property type="match status" value="1"/>
</dbReference>
<keyword evidence="3 7" id="KW-0812">Transmembrane</keyword>
<organism evidence="9 12">
    <name type="scientific">Corynebacterium otitidis ATCC 51513</name>
    <dbReference type="NCBI Taxonomy" id="883169"/>
    <lineage>
        <taxon>Bacteria</taxon>
        <taxon>Bacillati</taxon>
        <taxon>Actinomycetota</taxon>
        <taxon>Actinomycetes</taxon>
        <taxon>Mycobacteriales</taxon>
        <taxon>Corynebacteriaceae</taxon>
        <taxon>Corynebacterium</taxon>
    </lineage>
</organism>
<dbReference type="eggNOG" id="ENOG50334KP">
    <property type="taxonomic scope" value="Bacteria"/>
</dbReference>
<feature type="compositionally biased region" description="Basic and acidic residues" evidence="6">
    <location>
        <begin position="1"/>
        <end position="17"/>
    </location>
</feature>
<keyword evidence="4 7" id="KW-1133">Transmembrane helix</keyword>
<reference evidence="9 12" key="1">
    <citation type="journal article" date="2012" name="J. Bacteriol.">
        <title>Draft Genome Sequence of Turicella otitidis ATCC 51513, Isolated from Middle Ear Fluid from a Child with Otitis Media.</title>
        <authorList>
            <person name="Brinkrolf K."/>
            <person name="Schneider J."/>
            <person name="Knecht M."/>
            <person name="Ruckert C."/>
            <person name="Tauch A."/>
        </authorList>
    </citation>
    <scope>NUCLEOTIDE SEQUENCE [LARGE SCALE GENOMIC DNA]</scope>
    <source>
        <strain evidence="9 12">ATCC 51513</strain>
    </source>
</reference>
<keyword evidence="5 7" id="KW-0472">Membrane</keyword>
<dbReference type="OrthoDB" id="9342687at2"/>
<evidence type="ECO:0000313" key="9">
    <source>
        <dbReference type="EMBL" id="CCI82785.1"/>
    </source>
</evidence>
<keyword evidence="2" id="KW-1003">Cell membrane</keyword>
<evidence type="ECO:0000256" key="7">
    <source>
        <dbReference type="SAM" id="Phobius"/>
    </source>
</evidence>